<keyword evidence="5" id="KW-0067">ATP-binding</keyword>
<evidence type="ECO:0000313" key="6">
    <source>
        <dbReference type="EMBL" id="KZS04764.1"/>
    </source>
</evidence>
<dbReference type="GO" id="GO:0005524">
    <property type="term" value="F:ATP binding"/>
    <property type="evidence" value="ECO:0007669"/>
    <property type="project" value="UniProtKB-KW"/>
</dbReference>
<evidence type="ECO:0000256" key="3">
    <source>
        <dbReference type="ARBA" id="ARBA00022749"/>
    </source>
</evidence>
<keyword evidence="3" id="KW-0332">GMP biosynthesis</keyword>
<proteinExistence type="predicted"/>
<dbReference type="STRING" id="35525.A0A164M658"/>
<dbReference type="GO" id="GO:0003921">
    <property type="term" value="F:GMP synthase activity"/>
    <property type="evidence" value="ECO:0007669"/>
    <property type="project" value="TreeGrafter"/>
</dbReference>
<evidence type="ECO:0000256" key="5">
    <source>
        <dbReference type="ARBA" id="ARBA00022840"/>
    </source>
</evidence>
<sequence length="236" mass="26423">MSSVLMPTKCHWKDCKKIFKFIDCRVREQCVESDIQALETPAALLLQQGYKAIIISGGIETKNKSGIFLLDFLFNVIVKPNVSQWGIPVYAADAPLYFPAIFTSRLPVPGICYDAINQQCIRWNGGEKRCLETLQMVLLINDDSVDKIAEGLRCVAKCSRHIISAIADTERRLYGVKFHDLIANGRKMLHNFLFDTCGLQGGFTSICKGKSEEGILFLDIRIVESEGNQIVSINVM</sequence>
<dbReference type="OrthoDB" id="1724632at2759"/>
<dbReference type="GO" id="GO:0005829">
    <property type="term" value="C:cytosol"/>
    <property type="evidence" value="ECO:0007669"/>
    <property type="project" value="TreeGrafter"/>
</dbReference>
<dbReference type="SUPFAM" id="SSF52317">
    <property type="entry name" value="Class I glutamine amidotransferase-like"/>
    <property type="match status" value="1"/>
</dbReference>
<keyword evidence="1" id="KW-0436">Ligase</keyword>
<protein>
    <submittedName>
        <fullName evidence="6">Putative GMP synthase</fullName>
    </submittedName>
</protein>
<evidence type="ECO:0000313" key="7">
    <source>
        <dbReference type="Proteomes" id="UP000076858"/>
    </source>
</evidence>
<dbReference type="PANTHER" id="PTHR11922">
    <property type="entry name" value="GMP SYNTHASE-RELATED"/>
    <property type="match status" value="1"/>
</dbReference>
<dbReference type="PANTHER" id="PTHR11922:SF2">
    <property type="entry name" value="GMP SYNTHASE [GLUTAMINE-HYDROLYZING]"/>
    <property type="match status" value="1"/>
</dbReference>
<gene>
    <name evidence="6" type="ORF">APZ42_032220</name>
</gene>
<reference evidence="6 7" key="1">
    <citation type="submission" date="2016-03" db="EMBL/GenBank/DDBJ databases">
        <title>EvidentialGene: Evidence-directed Construction of Genes on Genomes.</title>
        <authorList>
            <person name="Gilbert D.G."/>
            <person name="Choi J.-H."/>
            <person name="Mockaitis K."/>
            <person name="Colbourne J."/>
            <person name="Pfrender M."/>
        </authorList>
    </citation>
    <scope>NUCLEOTIDE SEQUENCE [LARGE SCALE GENOMIC DNA]</scope>
    <source>
        <strain evidence="6 7">Xinb3</strain>
        <tissue evidence="6">Complete organism</tissue>
    </source>
</reference>
<comment type="caution">
    <text evidence="6">The sequence shown here is derived from an EMBL/GenBank/DDBJ whole genome shotgun (WGS) entry which is preliminary data.</text>
</comment>
<name>A0A164M658_9CRUS</name>
<accession>A0A164M658</accession>
<dbReference type="Proteomes" id="UP000076858">
    <property type="component" value="Unassembled WGS sequence"/>
</dbReference>
<keyword evidence="4" id="KW-0658">Purine biosynthesis</keyword>
<dbReference type="AlphaFoldDB" id="A0A164M658"/>
<evidence type="ECO:0000256" key="2">
    <source>
        <dbReference type="ARBA" id="ARBA00022741"/>
    </source>
</evidence>
<dbReference type="Gene3D" id="3.40.50.880">
    <property type="match status" value="1"/>
</dbReference>
<keyword evidence="7" id="KW-1185">Reference proteome</keyword>
<keyword evidence="2" id="KW-0547">Nucleotide-binding</keyword>
<dbReference type="InterPro" id="IPR029062">
    <property type="entry name" value="Class_I_gatase-like"/>
</dbReference>
<evidence type="ECO:0000256" key="4">
    <source>
        <dbReference type="ARBA" id="ARBA00022755"/>
    </source>
</evidence>
<dbReference type="EMBL" id="LRGB01003069">
    <property type="protein sequence ID" value="KZS04764.1"/>
    <property type="molecule type" value="Genomic_DNA"/>
</dbReference>
<organism evidence="6 7">
    <name type="scientific">Daphnia magna</name>
    <dbReference type="NCBI Taxonomy" id="35525"/>
    <lineage>
        <taxon>Eukaryota</taxon>
        <taxon>Metazoa</taxon>
        <taxon>Ecdysozoa</taxon>
        <taxon>Arthropoda</taxon>
        <taxon>Crustacea</taxon>
        <taxon>Branchiopoda</taxon>
        <taxon>Diplostraca</taxon>
        <taxon>Cladocera</taxon>
        <taxon>Anomopoda</taxon>
        <taxon>Daphniidae</taxon>
        <taxon>Daphnia</taxon>
    </lineage>
</organism>
<evidence type="ECO:0000256" key="1">
    <source>
        <dbReference type="ARBA" id="ARBA00022598"/>
    </source>
</evidence>